<protein>
    <submittedName>
        <fullName evidence="1">Uncharacterized protein</fullName>
    </submittedName>
</protein>
<dbReference type="AlphaFoldDB" id="A0A937X723"/>
<sequence length="87" mass="9747">MFDSERFVHLPNGLVVPVEAYNVVLAVERAGYQLTVDGPDILVRPGDLDSALLAELRRWKINAIELLSYTADDSHLRNHEESSAPLF</sequence>
<name>A0A937X723_9BACT</name>
<dbReference type="EMBL" id="VGJX01000606">
    <property type="protein sequence ID" value="MBM3275515.1"/>
    <property type="molecule type" value="Genomic_DNA"/>
</dbReference>
<accession>A0A937X723</accession>
<gene>
    <name evidence="1" type="ORF">FJZ00_10195</name>
</gene>
<proteinExistence type="predicted"/>
<dbReference type="Proteomes" id="UP000703893">
    <property type="component" value="Unassembled WGS sequence"/>
</dbReference>
<evidence type="ECO:0000313" key="2">
    <source>
        <dbReference type="Proteomes" id="UP000703893"/>
    </source>
</evidence>
<comment type="caution">
    <text evidence="1">The sequence shown here is derived from an EMBL/GenBank/DDBJ whole genome shotgun (WGS) entry which is preliminary data.</text>
</comment>
<reference evidence="1 2" key="1">
    <citation type="submission" date="2019-03" db="EMBL/GenBank/DDBJ databases">
        <title>Lake Tanganyika Metagenome-Assembled Genomes (MAGs).</title>
        <authorList>
            <person name="Tran P."/>
        </authorList>
    </citation>
    <scope>NUCLEOTIDE SEQUENCE [LARGE SCALE GENOMIC DNA]</scope>
    <source>
        <strain evidence="1">K_DeepCast_65m_m2_236</strain>
    </source>
</reference>
<organism evidence="1 2">
    <name type="scientific">Candidatus Tanganyikabacteria bacterium</name>
    <dbReference type="NCBI Taxonomy" id="2961651"/>
    <lineage>
        <taxon>Bacteria</taxon>
        <taxon>Bacillati</taxon>
        <taxon>Candidatus Sericytochromatia</taxon>
        <taxon>Candidatus Tanganyikabacteria</taxon>
    </lineage>
</organism>
<evidence type="ECO:0000313" key="1">
    <source>
        <dbReference type="EMBL" id="MBM3275515.1"/>
    </source>
</evidence>